<keyword evidence="3" id="KW-1185">Reference proteome</keyword>
<evidence type="ECO:0000313" key="3">
    <source>
        <dbReference type="Proteomes" id="UP001610063"/>
    </source>
</evidence>
<dbReference type="EMBL" id="JBIPKE010000015">
    <property type="protein sequence ID" value="MFH6983448.1"/>
    <property type="molecule type" value="Genomic_DNA"/>
</dbReference>
<keyword evidence="1" id="KW-1133">Transmembrane helix</keyword>
<sequence length="144" mass="16489">MAESFERIPDIQIFAGMTGVKSFIIAIIILANMGSTLVTPLVYLDFEMRRDYISRVLCVERKQPITVCGGSCYLAAQLDKAQEHQEKSKQLTPKSFTFFFSETRHIEWEVDQLALVQDLTFSHLSEDFPISRLAFDIFHPPRIG</sequence>
<keyword evidence="1" id="KW-0812">Transmembrane</keyword>
<gene>
    <name evidence="2" type="ORF">ACHKAR_08370</name>
</gene>
<protein>
    <submittedName>
        <fullName evidence="2">Uncharacterized protein</fullName>
    </submittedName>
</protein>
<dbReference type="RefSeq" id="WP_395417011.1">
    <property type="nucleotide sequence ID" value="NZ_JBIPKE010000015.1"/>
</dbReference>
<dbReference type="Proteomes" id="UP001610063">
    <property type="component" value="Unassembled WGS sequence"/>
</dbReference>
<organism evidence="2 3">
    <name type="scientific">Marinoscillum luteum</name>
    <dbReference type="NCBI Taxonomy" id="861051"/>
    <lineage>
        <taxon>Bacteria</taxon>
        <taxon>Pseudomonadati</taxon>
        <taxon>Bacteroidota</taxon>
        <taxon>Cytophagia</taxon>
        <taxon>Cytophagales</taxon>
        <taxon>Reichenbachiellaceae</taxon>
        <taxon>Marinoscillum</taxon>
    </lineage>
</organism>
<proteinExistence type="predicted"/>
<name>A0ABW7N761_9BACT</name>
<comment type="caution">
    <text evidence="2">The sequence shown here is derived from an EMBL/GenBank/DDBJ whole genome shotgun (WGS) entry which is preliminary data.</text>
</comment>
<evidence type="ECO:0000313" key="2">
    <source>
        <dbReference type="EMBL" id="MFH6983448.1"/>
    </source>
</evidence>
<accession>A0ABW7N761</accession>
<reference evidence="2 3" key="1">
    <citation type="journal article" date="2013" name="Int. J. Syst. Evol. Microbiol.">
        <title>Marinoscillum luteum sp. nov., isolated from marine sediment.</title>
        <authorList>
            <person name="Cha I.T."/>
            <person name="Park S.J."/>
            <person name="Kim S.J."/>
            <person name="Kim J.G."/>
            <person name="Jung M.Y."/>
            <person name="Shin K.S."/>
            <person name="Kwon K.K."/>
            <person name="Yang S.H."/>
            <person name="Seo Y.S."/>
            <person name="Rhee S.K."/>
        </authorList>
    </citation>
    <scope>NUCLEOTIDE SEQUENCE [LARGE SCALE GENOMIC DNA]</scope>
    <source>
        <strain evidence="2 3">KCTC 23939</strain>
    </source>
</reference>
<feature type="transmembrane region" description="Helical" evidence="1">
    <location>
        <begin position="23"/>
        <end position="44"/>
    </location>
</feature>
<keyword evidence="1" id="KW-0472">Membrane</keyword>
<evidence type="ECO:0000256" key="1">
    <source>
        <dbReference type="SAM" id="Phobius"/>
    </source>
</evidence>